<keyword evidence="2" id="KW-0028">Amino-acid biosynthesis</keyword>
<dbReference type="PANTHER" id="PTHR32268:SF11">
    <property type="entry name" value="HOMOSERINE O-ACETYLTRANSFERASE"/>
    <property type="match status" value="1"/>
</dbReference>
<evidence type="ECO:0000313" key="5">
    <source>
        <dbReference type="EMBL" id="MFC0269186.1"/>
    </source>
</evidence>
<dbReference type="Gene3D" id="3.40.50.1820">
    <property type="entry name" value="alpha/beta hydrolase"/>
    <property type="match status" value="1"/>
</dbReference>
<feature type="active site" evidence="2">
    <location>
        <position position="356"/>
    </location>
</feature>
<keyword evidence="6" id="KW-1185">Reference proteome</keyword>
<dbReference type="Gene3D" id="1.10.1740.110">
    <property type="match status" value="1"/>
</dbReference>
<dbReference type="Proteomes" id="UP001589814">
    <property type="component" value="Unassembled WGS sequence"/>
</dbReference>
<feature type="site" description="Important for acyl-CoA specificity" evidence="2">
    <location>
        <position position="325"/>
    </location>
</feature>
<evidence type="ECO:0000259" key="4">
    <source>
        <dbReference type="Pfam" id="PF00561"/>
    </source>
</evidence>
<dbReference type="EC" id="2.3.1.46" evidence="2"/>
<dbReference type="NCBIfam" id="NF001209">
    <property type="entry name" value="PRK00175.1"/>
    <property type="match status" value="1"/>
</dbReference>
<comment type="pathway">
    <text evidence="2">Amino-acid biosynthesis; L-methionine biosynthesis via de novo pathway; O-succinyl-L-homoserine from L-homoserine: step 1/1.</text>
</comment>
<keyword evidence="2 5" id="KW-0012">Acyltransferase</keyword>
<organism evidence="5 6">
    <name type="scientific">Kushneria aurantia</name>
    <dbReference type="NCBI Taxonomy" id="504092"/>
    <lineage>
        <taxon>Bacteria</taxon>
        <taxon>Pseudomonadati</taxon>
        <taxon>Pseudomonadota</taxon>
        <taxon>Gammaproteobacteria</taxon>
        <taxon>Oceanospirillales</taxon>
        <taxon>Halomonadaceae</taxon>
        <taxon>Kushneria</taxon>
    </lineage>
</organism>
<dbReference type="RefSeq" id="WP_019952577.1">
    <property type="nucleotide sequence ID" value="NZ_JBHLVX010000052.1"/>
</dbReference>
<protein>
    <recommendedName>
        <fullName evidence="2">Homoserine O-succinyltransferase</fullName>
        <shortName evidence="2">HST</shortName>
        <ecNumber evidence="2">2.3.1.46</ecNumber>
    </recommendedName>
    <alternativeName>
        <fullName evidence="2">Homoserine transsuccinylase</fullName>
        <shortName evidence="2">HTS</shortName>
    </alternativeName>
</protein>
<feature type="active site" description="Nucleophile" evidence="2">
    <location>
        <position position="158"/>
    </location>
</feature>
<reference evidence="5 6" key="1">
    <citation type="submission" date="2024-09" db="EMBL/GenBank/DDBJ databases">
        <authorList>
            <person name="Sun Q."/>
            <person name="Mori K."/>
        </authorList>
    </citation>
    <scope>NUCLEOTIDE SEQUENCE [LARGE SCALE GENOMIC DNA]</scope>
    <source>
        <strain evidence="5 6">CCM 7415</strain>
    </source>
</reference>
<keyword evidence="1 2" id="KW-0808">Transferase</keyword>
<comment type="subcellular location">
    <subcellularLocation>
        <location evidence="2">Cytoplasm</location>
    </subcellularLocation>
</comment>
<dbReference type="GO" id="GO:0004414">
    <property type="term" value="F:homoserine O-acetyltransferase activity"/>
    <property type="evidence" value="ECO:0007669"/>
    <property type="project" value="UniProtKB-EC"/>
</dbReference>
<feature type="region of interest" description="Disordered" evidence="3">
    <location>
        <begin position="385"/>
        <end position="412"/>
    </location>
</feature>
<dbReference type="HAMAP" id="MF_00296">
    <property type="entry name" value="MetX_acyltransf"/>
    <property type="match status" value="1"/>
</dbReference>
<name>A0ABV6G692_9GAMM</name>
<keyword evidence="2" id="KW-0963">Cytoplasm</keyword>
<evidence type="ECO:0000256" key="2">
    <source>
        <dbReference type="HAMAP-Rule" id="MF_00296"/>
    </source>
</evidence>
<dbReference type="EMBL" id="JBHLVX010000052">
    <property type="protein sequence ID" value="MFC0269186.1"/>
    <property type="molecule type" value="Genomic_DNA"/>
</dbReference>
<evidence type="ECO:0000256" key="1">
    <source>
        <dbReference type="ARBA" id="ARBA00022679"/>
    </source>
</evidence>
<feature type="active site" evidence="2">
    <location>
        <position position="323"/>
    </location>
</feature>
<dbReference type="PIRSF" id="PIRSF000443">
    <property type="entry name" value="Homoser_Ac_trans"/>
    <property type="match status" value="1"/>
</dbReference>
<dbReference type="Pfam" id="PF00561">
    <property type="entry name" value="Abhydrolase_1"/>
    <property type="match status" value="1"/>
</dbReference>
<dbReference type="PANTHER" id="PTHR32268">
    <property type="entry name" value="HOMOSERINE O-ACETYLTRANSFERASE"/>
    <property type="match status" value="1"/>
</dbReference>
<comment type="function">
    <text evidence="2">Transfers a succinyl group from succinyl-CoA to L-homoserine, forming succinyl-L-homoserine.</text>
</comment>
<dbReference type="InterPro" id="IPR000073">
    <property type="entry name" value="AB_hydrolase_1"/>
</dbReference>
<feature type="domain" description="AB hydrolase-1" evidence="4">
    <location>
        <begin position="52"/>
        <end position="338"/>
    </location>
</feature>
<sequence length="412" mass="45575">MTEESPPLQSTGLVTSQVARFDTPLPLACGRELPAFELVYETYGELNADRSNAVLICHALTGHHHAAGYHHVDDRKPGWWDAHIGPGKSIDTRRFFVISVNNLGGCHGSTGPQSIDPNSGRIWGPDFPLMTVEDWVHSQAMLADRLGIERFAAVVGGSLGGMQALQWSITFPARLANAAVIAATPKLSAQNIAFNEVARQAIRSDPEFHDGWYAEHQALPRQGLRLARMVGHITYLSEHAMGARFGRDLRTDRLNFGYDVEFEVESYLRYQGDSFSRRFDANTYLLMTKALDYFDPAGDSDDDLARALSPAQCRFLVVSFSTDWRFAPARSREMVDALLRAGKGVSYANIDSSHGHDAFLLPNERYAAVLGGFMQRIANDIETIDANRPSGDGAHHGETSRQRMPNDQRESG</sequence>
<proteinExistence type="inferred from homology"/>
<evidence type="ECO:0000313" key="6">
    <source>
        <dbReference type="Proteomes" id="UP001589814"/>
    </source>
</evidence>
<dbReference type="SUPFAM" id="SSF53474">
    <property type="entry name" value="alpha/beta-Hydrolases"/>
    <property type="match status" value="1"/>
</dbReference>
<comment type="subunit">
    <text evidence="2">Homodimer.</text>
</comment>
<dbReference type="NCBIfam" id="TIGR01392">
    <property type="entry name" value="homoserO_Ac_trn"/>
    <property type="match status" value="1"/>
</dbReference>
<keyword evidence="2" id="KW-0486">Methionine biosynthesis</keyword>
<dbReference type="InterPro" id="IPR029058">
    <property type="entry name" value="AB_hydrolase_fold"/>
</dbReference>
<comment type="similarity">
    <text evidence="2">Belongs to the AB hydrolase superfamily. MetX family.</text>
</comment>
<comment type="caution">
    <text evidence="5">The sequence shown here is derived from an EMBL/GenBank/DDBJ whole genome shotgun (WGS) entry which is preliminary data.</text>
</comment>
<dbReference type="InterPro" id="IPR008220">
    <property type="entry name" value="HAT_MetX-like"/>
</dbReference>
<feature type="compositionally biased region" description="Basic and acidic residues" evidence="3">
    <location>
        <begin position="393"/>
        <end position="412"/>
    </location>
</feature>
<comment type="catalytic activity">
    <reaction evidence="2">
        <text>L-homoserine + succinyl-CoA = O-succinyl-L-homoserine + CoA</text>
        <dbReference type="Rhea" id="RHEA:22008"/>
        <dbReference type="ChEBI" id="CHEBI:57287"/>
        <dbReference type="ChEBI" id="CHEBI:57292"/>
        <dbReference type="ChEBI" id="CHEBI:57476"/>
        <dbReference type="ChEBI" id="CHEBI:57661"/>
        <dbReference type="EC" id="2.3.1.46"/>
    </reaction>
</comment>
<feature type="binding site" evidence="2">
    <location>
        <position position="228"/>
    </location>
    <ligand>
        <name>substrate</name>
    </ligand>
</feature>
<evidence type="ECO:0000256" key="3">
    <source>
        <dbReference type="SAM" id="MobiDB-lite"/>
    </source>
</evidence>
<feature type="binding site" evidence="2">
    <location>
        <position position="357"/>
    </location>
    <ligand>
        <name>substrate</name>
    </ligand>
</feature>
<gene>
    <name evidence="2" type="primary">metXS</name>
    <name evidence="5" type="ORF">ACFFHW_14530</name>
</gene>
<accession>A0ABV6G692</accession>
<comment type="caution">
    <text evidence="2">Lacks conserved residue(s) required for the propagation of feature annotation.</text>
</comment>